<protein>
    <recommendedName>
        <fullName evidence="4">DUF4232 domain-containing protein</fullName>
    </recommendedName>
</protein>
<evidence type="ECO:0000313" key="3">
    <source>
        <dbReference type="Proteomes" id="UP000829494"/>
    </source>
</evidence>
<accession>A0ABY3Z0N2</accession>
<dbReference type="EMBL" id="CP094298">
    <property type="protein sequence ID" value="UNZ03866.1"/>
    <property type="molecule type" value="Genomic_DNA"/>
</dbReference>
<organism evidence="2 3">
    <name type="scientific">Streptomyces rimosus subsp. rimosus</name>
    <dbReference type="NCBI Taxonomy" id="132474"/>
    <lineage>
        <taxon>Bacteria</taxon>
        <taxon>Bacillati</taxon>
        <taxon>Actinomycetota</taxon>
        <taxon>Actinomycetes</taxon>
        <taxon>Kitasatosporales</taxon>
        <taxon>Streptomycetaceae</taxon>
        <taxon>Streptomyces</taxon>
    </lineage>
</organism>
<proteinExistence type="predicted"/>
<dbReference type="Proteomes" id="UP000829494">
    <property type="component" value="Chromosome"/>
</dbReference>
<sequence>MGSLRNPIGPLPSSIYWRRRAVALAILALLVLLVVWALNWSGDDGKAGGDGKGQGAPGPATSITPGPNATDSGNSQKPGGRDESGGGSGGSGPGSGGAGGSDGGAAGSGGGTGGSGGASGSGGAPIGVGSGAVTVPSGSALPNCAQDDTKLKLRSLKDTYEPGEKPKFEVTVENAADSACKVDLGRGYAALTITETSQDERIWSSGDCPPGSGSSAPVQVPAGGSVTRTVEWDRRPSTSECATPQADPVGPGTYQVEAKVGGLAAVRASFVLAKD</sequence>
<evidence type="ECO:0000256" key="1">
    <source>
        <dbReference type="SAM" id="MobiDB-lite"/>
    </source>
</evidence>
<dbReference type="GeneID" id="66857035"/>
<gene>
    <name evidence="2" type="ORF">SRIMR7_17040</name>
</gene>
<keyword evidence="3" id="KW-1185">Reference proteome</keyword>
<feature type="compositionally biased region" description="Polar residues" evidence="1">
    <location>
        <begin position="61"/>
        <end position="77"/>
    </location>
</feature>
<feature type="region of interest" description="Disordered" evidence="1">
    <location>
        <begin position="47"/>
        <end position="122"/>
    </location>
</feature>
<dbReference type="RefSeq" id="WP_003982993.1">
    <property type="nucleotide sequence ID" value="NZ_CP043497.1"/>
</dbReference>
<feature type="compositionally biased region" description="Low complexity" evidence="1">
    <location>
        <begin position="204"/>
        <end position="217"/>
    </location>
</feature>
<feature type="region of interest" description="Disordered" evidence="1">
    <location>
        <begin position="200"/>
        <end position="225"/>
    </location>
</feature>
<evidence type="ECO:0008006" key="4">
    <source>
        <dbReference type="Google" id="ProtNLM"/>
    </source>
</evidence>
<name>A0ABY3Z0N2_STRRM</name>
<evidence type="ECO:0000313" key="2">
    <source>
        <dbReference type="EMBL" id="UNZ03866.1"/>
    </source>
</evidence>
<reference evidence="2 3" key="1">
    <citation type="submission" date="2022-03" db="EMBL/GenBank/DDBJ databases">
        <title>Complete genome of Streptomyces rimosus ssp. rimosus R7 (=ATCC 10970).</title>
        <authorList>
            <person name="Beganovic S."/>
            <person name="Ruckert C."/>
            <person name="Busche T."/>
            <person name="Kalinowski J."/>
            <person name="Wittmann C."/>
        </authorList>
    </citation>
    <scope>NUCLEOTIDE SEQUENCE [LARGE SCALE GENOMIC DNA]</scope>
    <source>
        <strain evidence="2 3">R7</strain>
    </source>
</reference>
<feature type="compositionally biased region" description="Gly residues" evidence="1">
    <location>
        <begin position="85"/>
        <end position="122"/>
    </location>
</feature>